<reference evidence="1 2" key="1">
    <citation type="submission" date="2018-01" db="EMBL/GenBank/DDBJ databases">
        <title>Whole genome analyses suggest that Burkholderia sensu lato contains two further novel genera in the rhizoxinica-symbiotica group Mycetohabitans gen. nov., and Trinickia gen. nov.: implications for the evolution of diazotrophy and nodulation in the Burkholderiaceae.</title>
        <authorList>
            <person name="Estrada-de los Santos P."/>
            <person name="Palmer M."/>
            <person name="Chavez-Ramirez B."/>
            <person name="Beukes C."/>
            <person name="Steenkamp E.T."/>
            <person name="Hirsch A.M."/>
            <person name="Manyaka P."/>
            <person name="Maluk M."/>
            <person name="Lafos M."/>
            <person name="Crook M."/>
            <person name="Gross E."/>
            <person name="Simon M.F."/>
            <person name="Bueno dos Reis Junior F."/>
            <person name="Poole P.S."/>
            <person name="Venter S.N."/>
            <person name="James E.K."/>
        </authorList>
    </citation>
    <scope>NUCLEOTIDE SEQUENCE [LARGE SCALE GENOMIC DNA]</scope>
    <source>
        <strain evidence="1 2">GIMN1.004</strain>
    </source>
</reference>
<keyword evidence="2" id="KW-1185">Reference proteome</keyword>
<evidence type="ECO:0000313" key="2">
    <source>
        <dbReference type="Proteomes" id="UP000235616"/>
    </source>
</evidence>
<organism evidence="1 2">
    <name type="scientific">Trinickia dabaoshanensis</name>
    <dbReference type="NCBI Taxonomy" id="564714"/>
    <lineage>
        <taxon>Bacteria</taxon>
        <taxon>Pseudomonadati</taxon>
        <taxon>Pseudomonadota</taxon>
        <taxon>Betaproteobacteria</taxon>
        <taxon>Burkholderiales</taxon>
        <taxon>Burkholderiaceae</taxon>
        <taxon>Trinickia</taxon>
    </lineage>
</organism>
<gene>
    <name evidence="1" type="ORF">C0Z18_23630</name>
</gene>
<comment type="caution">
    <text evidence="1">The sequence shown here is derived from an EMBL/GenBank/DDBJ whole genome shotgun (WGS) entry which is preliminary data.</text>
</comment>
<dbReference type="AlphaFoldDB" id="A0A2N7VHB7"/>
<dbReference type="EMBL" id="PNYA01000024">
    <property type="protein sequence ID" value="PMS16547.1"/>
    <property type="molecule type" value="Genomic_DNA"/>
</dbReference>
<name>A0A2N7VHB7_9BURK</name>
<dbReference type="Proteomes" id="UP000235616">
    <property type="component" value="Unassembled WGS sequence"/>
</dbReference>
<evidence type="ECO:0000313" key="1">
    <source>
        <dbReference type="EMBL" id="PMS16547.1"/>
    </source>
</evidence>
<protein>
    <submittedName>
        <fullName evidence="1">Uncharacterized protein</fullName>
    </submittedName>
</protein>
<accession>A0A2N7VHB7</accession>
<sequence length="206" mass="22615">MTQRRRHLASACSPVKKSVENMPIYAVVIRQSAALELYWVWINPRSLSMPTRPALLNSASTTISRQQNAAIDTKVSLQLPRTTIVRILITKTVADAALTDAIHAEVLAQVARRKHPDRHAHEWNIATSLGNEAWAAMEGIRTRTGARVSEVMRAILVVALNAGIDRFEHEFATALAARKAASDRGRQDLTRRVAKANLKVSGGVVA</sequence>
<proteinExistence type="predicted"/>